<name>A0A1A9HXM3_9BACT</name>
<evidence type="ECO:0008006" key="4">
    <source>
        <dbReference type="Google" id="ProtNLM"/>
    </source>
</evidence>
<evidence type="ECO:0000313" key="2">
    <source>
        <dbReference type="EMBL" id="ANH80136.1"/>
    </source>
</evidence>
<reference evidence="2 3" key="1">
    <citation type="submission" date="2016-05" db="EMBL/GenBank/DDBJ databases">
        <title>Niabella ginsenosidivorans BS26 whole genome sequencing.</title>
        <authorList>
            <person name="Im W.T."/>
            <person name="Siddiqi M.Z."/>
        </authorList>
    </citation>
    <scope>NUCLEOTIDE SEQUENCE [LARGE SCALE GENOMIC DNA]</scope>
    <source>
        <strain evidence="2 3">BS26</strain>
    </source>
</reference>
<sequence length="79" mass="9146">MHKKIKYLLLLMITVCANHVLTFDITGGAVKDRVTTTDGKPVAYLTIRLQEDKRERFTETNEQRAYLLKNVKPAEQHCQ</sequence>
<protein>
    <recommendedName>
        <fullName evidence="4">TNase-like domain-containing protein</fullName>
    </recommendedName>
</protein>
<feature type="chain" id="PRO_5008389579" description="TNase-like domain-containing protein" evidence="1">
    <location>
        <begin position="23"/>
        <end position="79"/>
    </location>
</feature>
<dbReference type="AlphaFoldDB" id="A0A1A9HXM3"/>
<dbReference type="KEGG" id="nia:A8C56_03285"/>
<evidence type="ECO:0000313" key="3">
    <source>
        <dbReference type="Proteomes" id="UP000077667"/>
    </source>
</evidence>
<dbReference type="RefSeq" id="WP_067752020.1">
    <property type="nucleotide sequence ID" value="NZ_CP015772.1"/>
</dbReference>
<organism evidence="2 3">
    <name type="scientific">Niabella ginsenosidivorans</name>
    <dbReference type="NCBI Taxonomy" id="1176587"/>
    <lineage>
        <taxon>Bacteria</taxon>
        <taxon>Pseudomonadati</taxon>
        <taxon>Bacteroidota</taxon>
        <taxon>Chitinophagia</taxon>
        <taxon>Chitinophagales</taxon>
        <taxon>Chitinophagaceae</taxon>
        <taxon>Niabella</taxon>
    </lineage>
</organism>
<keyword evidence="3" id="KW-1185">Reference proteome</keyword>
<evidence type="ECO:0000256" key="1">
    <source>
        <dbReference type="SAM" id="SignalP"/>
    </source>
</evidence>
<feature type="signal peptide" evidence="1">
    <location>
        <begin position="1"/>
        <end position="22"/>
    </location>
</feature>
<dbReference type="Proteomes" id="UP000077667">
    <property type="component" value="Chromosome"/>
</dbReference>
<proteinExistence type="predicted"/>
<keyword evidence="1" id="KW-0732">Signal</keyword>
<gene>
    <name evidence="2" type="ORF">A8C56_03285</name>
</gene>
<accession>A0A1A9HXM3</accession>
<dbReference type="EMBL" id="CP015772">
    <property type="protein sequence ID" value="ANH80136.1"/>
    <property type="molecule type" value="Genomic_DNA"/>
</dbReference>